<dbReference type="AlphaFoldDB" id="B9MU99"/>
<sequence length="113" mass="12583">MRKYFPCLLIKVKRRLGVFQGSLSAGRETQCGDTLCNSVKHARGAHFDRLSKTGPKGAGSHANSGRNWQRRFMRLKMTQQEPAVEAAKWACRTWVVAVMDIQDHGIMGAEHGG</sequence>
<reference evidence="1" key="1">
    <citation type="journal article" date="2006" name="Science">
        <title>The genome of black cottonwood, Populus trichocarpa (Torr. &amp; Gray).</title>
        <authorList>
            <person name="Tuskan G.A."/>
            <person name="Difazio S."/>
            <person name="Jansson S."/>
            <person name="Bohlmann J."/>
            <person name="Grigoriev I."/>
            <person name="Hellsten U."/>
            <person name="Putnam N."/>
            <person name="Ralph S."/>
            <person name="Rombauts S."/>
            <person name="Salamov A."/>
            <person name="Schein J."/>
            <person name="Sterck L."/>
            <person name="Aerts A."/>
            <person name="Bhalerao R.R."/>
            <person name="Bhalerao R.P."/>
            <person name="Blaudez D."/>
            <person name="Boerjan W."/>
            <person name="Brun A."/>
            <person name="Brunner A."/>
            <person name="Busov V."/>
            <person name="Campbell M."/>
            <person name="Carlson J."/>
            <person name="Chalot M."/>
            <person name="Chapman J."/>
            <person name="Chen G.L."/>
            <person name="Cooper D."/>
            <person name="Coutinho P.M."/>
            <person name="Couturier J."/>
            <person name="Covert S."/>
            <person name="Cronk Q."/>
            <person name="Cunningham R."/>
            <person name="Davis J."/>
            <person name="Degroeve S."/>
            <person name="Dejardin A."/>
            <person name="Depamphilis C."/>
            <person name="Detter J."/>
            <person name="Dirks B."/>
            <person name="Dubchak I."/>
            <person name="Duplessis S."/>
            <person name="Ehlting J."/>
            <person name="Ellis B."/>
            <person name="Gendler K."/>
            <person name="Goodstein D."/>
            <person name="Gribskov M."/>
            <person name="Grimwood J."/>
            <person name="Groover A."/>
            <person name="Gunter L."/>
            <person name="Hamberger B."/>
            <person name="Heinze B."/>
            <person name="Helariutta Y."/>
            <person name="Henrissat B."/>
            <person name="Holligan D."/>
            <person name="Holt R."/>
            <person name="Huang W."/>
            <person name="Islam-Faridi N."/>
            <person name="Jones S."/>
            <person name="Jones-Rhoades M."/>
            <person name="Jorgensen R."/>
            <person name="Joshi C."/>
            <person name="Kangasjarvi J."/>
            <person name="Karlsson J."/>
            <person name="Kelleher C."/>
            <person name="Kirkpatrick R."/>
            <person name="Kirst M."/>
            <person name="Kohler A."/>
            <person name="Kalluri U."/>
            <person name="Larimer F."/>
            <person name="Leebens-Mack J."/>
            <person name="Leple J.C."/>
            <person name="Locascio P."/>
            <person name="Lou Y."/>
            <person name="Lucas S."/>
            <person name="Martin F."/>
            <person name="Montanini B."/>
            <person name="Napoli C."/>
            <person name="Nelson D.R."/>
            <person name="Nelson C."/>
            <person name="Nieminen K."/>
            <person name="Nilsson O."/>
            <person name="Pereda V."/>
            <person name="Peter G."/>
            <person name="Philippe R."/>
            <person name="Pilate G."/>
            <person name="Poliakov A."/>
            <person name="Razumovskaya J."/>
            <person name="Richardson P."/>
            <person name="Rinaldi C."/>
            <person name="Ritland K."/>
            <person name="Rouze P."/>
            <person name="Ryaboy D."/>
            <person name="Schmutz J."/>
            <person name="Schrader J."/>
            <person name="Segerman B."/>
            <person name="Shin H."/>
            <person name="Siddiqui A."/>
            <person name="Sterky F."/>
            <person name="Terry A."/>
            <person name="Tsai C.J."/>
            <person name="Uberbacher E."/>
            <person name="Unneberg P."/>
            <person name="Vahala J."/>
            <person name="Wall K."/>
            <person name="Wessler S."/>
            <person name="Yang G."/>
            <person name="Yin T."/>
            <person name="Douglas C."/>
            <person name="Marra M."/>
            <person name="Sandberg G."/>
            <person name="Van de Peer Y."/>
            <person name="Rokhsar D."/>
        </authorList>
    </citation>
    <scope>NUCLEOTIDE SEQUENCE [LARGE SCALE GENOMIC DNA]</scope>
    <source>
        <strain evidence="1">Nisqually-1</strain>
    </source>
</reference>
<dbReference type="HOGENOM" id="CLU_2137780_0_0_1"/>
<accession>B9MU99</accession>
<dbReference type="InParanoid" id="B9MU99"/>
<reference evidence="1" key="2">
    <citation type="submission" date="2017-07" db="EMBL/GenBank/DDBJ databases">
        <title>WGS assembly of Populus trichocarpa.</title>
        <authorList>
            <person name="Tuskan G."/>
            <person name="Difazio S."/>
            <person name="Jansson S."/>
            <person name="Bohlmann J."/>
            <person name="Grigoriev I."/>
            <person name="Hellsten U."/>
            <person name="Putnam N."/>
            <person name="Ralph S."/>
            <person name="Rombauts S."/>
            <person name="Salamov A."/>
            <person name="Schein J."/>
            <person name="Sterck L."/>
            <person name="Aerts A."/>
            <person name="Bhalerao R."/>
            <person name="Bhalerao R."/>
            <person name="Blaudez D."/>
            <person name="Boerjan W."/>
            <person name="Brun A."/>
            <person name="Brunner A."/>
            <person name="Busov V."/>
            <person name="Campbell M."/>
            <person name="Carlson J."/>
            <person name="Chalot M."/>
            <person name="Chapman J."/>
            <person name="Chen G."/>
            <person name="Cooper D."/>
            <person name="Coutinho P."/>
            <person name="Couturier J."/>
            <person name="Covert S."/>
            <person name="Cronk Q."/>
            <person name="Cunningham R."/>
            <person name="Davis J."/>
            <person name="Degroeve S."/>
            <person name="Dejardin A."/>
            <person name="Depamphilis C."/>
            <person name="Detter J."/>
            <person name="Dirks B."/>
            <person name="Dubchak I."/>
            <person name="Duplessis S."/>
            <person name="Ehlting J."/>
            <person name="Ellis B."/>
            <person name="Gendler K."/>
            <person name="Goodstein D."/>
            <person name="Gribskov M."/>
            <person name="Grimwood J."/>
            <person name="Groover A."/>
            <person name="Gunter L."/>
            <person name="Hamberger B."/>
            <person name="Heinze B."/>
            <person name="Helariutta Y."/>
            <person name="Henrissat B."/>
            <person name="Holligan D."/>
            <person name="Holt R."/>
            <person name="Huang W."/>
            <person name="Islam-Faridi N."/>
            <person name="Jones S."/>
            <person name="Jones-Rhoades M."/>
            <person name="Jorgensen R."/>
            <person name="Joshi C."/>
            <person name="Kangasjarvi J."/>
            <person name="Karlsson J."/>
            <person name="Kelleher C."/>
            <person name="Kirkpatrick R."/>
            <person name="Kirst M."/>
            <person name="Kohler A."/>
            <person name="Kalluri U."/>
            <person name="Larimer F."/>
            <person name="Leebens-Mack J."/>
            <person name="Leple J."/>
            <person name="Locascio P."/>
            <person name="Lou Y."/>
            <person name="Lucas S."/>
            <person name="Martin F."/>
            <person name="Montanini B."/>
            <person name="Napoli C."/>
            <person name="Nelson D."/>
            <person name="Nelson C."/>
            <person name="Nieminen K."/>
            <person name="Nilsson O."/>
            <person name="Pereda V."/>
            <person name="Peter G."/>
            <person name="Philippe R."/>
            <person name="Pilate G."/>
            <person name="Poliakov A."/>
            <person name="Razumovskaya J."/>
            <person name="Richardson P."/>
            <person name="Rinaldi C."/>
            <person name="Ritland K."/>
            <person name="Rouze P."/>
            <person name="Ryaboy D."/>
            <person name="Schmutz J."/>
            <person name="Schrader J."/>
            <person name="Segerman B."/>
            <person name="Shin H."/>
            <person name="Siddiqui A."/>
            <person name="Sterky F."/>
            <person name="Terry A."/>
            <person name="Tsai C."/>
            <person name="Uberbacher E."/>
            <person name="Unneberg P."/>
            <person name="Vahala J."/>
            <person name="Wall K."/>
            <person name="Wessler S."/>
            <person name="Yang G."/>
            <person name="Yin T."/>
            <person name="Douglas C."/>
            <person name="Marra M."/>
            <person name="Sandberg G."/>
            <person name="Van De Peer Y."/>
            <person name="Rokhsar D."/>
        </authorList>
    </citation>
    <scope>NUCLEOTIDE SEQUENCE</scope>
    <source>
        <strain evidence="1">Nisqually-1</strain>
    </source>
</reference>
<name>B9MU99_POPTR</name>
<gene>
    <name evidence="1" type="ORF">POPTR_T130100</name>
</gene>
<evidence type="ECO:0000313" key="1">
    <source>
        <dbReference type="EMBL" id="PNS22621.1"/>
    </source>
</evidence>
<organism evidence="1">
    <name type="scientific">Populus trichocarpa</name>
    <name type="common">Western balsam poplar</name>
    <name type="synonym">Populus balsamifera subsp. trichocarpa</name>
    <dbReference type="NCBI Taxonomy" id="3694"/>
    <lineage>
        <taxon>Eukaryota</taxon>
        <taxon>Viridiplantae</taxon>
        <taxon>Streptophyta</taxon>
        <taxon>Embryophyta</taxon>
        <taxon>Tracheophyta</taxon>
        <taxon>Spermatophyta</taxon>
        <taxon>Magnoliopsida</taxon>
        <taxon>eudicotyledons</taxon>
        <taxon>Gunneridae</taxon>
        <taxon>Pentapetalae</taxon>
        <taxon>rosids</taxon>
        <taxon>fabids</taxon>
        <taxon>Malpighiales</taxon>
        <taxon>Salicaceae</taxon>
        <taxon>Saliceae</taxon>
        <taxon>Populus</taxon>
    </lineage>
</organism>
<protein>
    <submittedName>
        <fullName evidence="1">Uncharacterized protein</fullName>
    </submittedName>
</protein>
<dbReference type="EMBL" id="KZ623471">
    <property type="protein sequence ID" value="PNS22621.1"/>
    <property type="molecule type" value="Genomic_DNA"/>
</dbReference>
<proteinExistence type="predicted"/>